<reference evidence="1 2" key="1">
    <citation type="submission" date="2019-05" db="EMBL/GenBank/DDBJ databases">
        <title>Another draft genome of Portunus trituberculatus and its Hox gene families provides insights of decapod evolution.</title>
        <authorList>
            <person name="Jeong J.-H."/>
            <person name="Song I."/>
            <person name="Kim S."/>
            <person name="Choi T."/>
            <person name="Kim D."/>
            <person name="Ryu S."/>
            <person name="Kim W."/>
        </authorList>
    </citation>
    <scope>NUCLEOTIDE SEQUENCE [LARGE SCALE GENOMIC DNA]</scope>
    <source>
        <tissue evidence="1">Muscle</tissue>
    </source>
</reference>
<name>A0A5B7IAL0_PORTR</name>
<organism evidence="1 2">
    <name type="scientific">Portunus trituberculatus</name>
    <name type="common">Swimming crab</name>
    <name type="synonym">Neptunus trituberculatus</name>
    <dbReference type="NCBI Taxonomy" id="210409"/>
    <lineage>
        <taxon>Eukaryota</taxon>
        <taxon>Metazoa</taxon>
        <taxon>Ecdysozoa</taxon>
        <taxon>Arthropoda</taxon>
        <taxon>Crustacea</taxon>
        <taxon>Multicrustacea</taxon>
        <taxon>Malacostraca</taxon>
        <taxon>Eumalacostraca</taxon>
        <taxon>Eucarida</taxon>
        <taxon>Decapoda</taxon>
        <taxon>Pleocyemata</taxon>
        <taxon>Brachyura</taxon>
        <taxon>Eubrachyura</taxon>
        <taxon>Portunoidea</taxon>
        <taxon>Portunidae</taxon>
        <taxon>Portuninae</taxon>
        <taxon>Portunus</taxon>
    </lineage>
</organism>
<accession>A0A5B7IAL0</accession>
<gene>
    <name evidence="1" type="ORF">E2C01_072387</name>
</gene>
<keyword evidence="2" id="KW-1185">Reference proteome</keyword>
<evidence type="ECO:0000313" key="1">
    <source>
        <dbReference type="EMBL" id="MPC77918.1"/>
    </source>
</evidence>
<evidence type="ECO:0000313" key="2">
    <source>
        <dbReference type="Proteomes" id="UP000324222"/>
    </source>
</evidence>
<comment type="caution">
    <text evidence="1">The sequence shown here is derived from an EMBL/GenBank/DDBJ whole genome shotgun (WGS) entry which is preliminary data.</text>
</comment>
<protein>
    <submittedName>
        <fullName evidence="1">Uncharacterized protein</fullName>
    </submittedName>
</protein>
<sequence>MSATPCTSYTCHHAHLSSTTAHKYATLAFTHRGSRDTTIQGQEGQLDGNRQPLRAPLLAPGMRCSAFRM</sequence>
<dbReference type="Proteomes" id="UP000324222">
    <property type="component" value="Unassembled WGS sequence"/>
</dbReference>
<proteinExistence type="predicted"/>
<dbReference type="EMBL" id="VSRR010047095">
    <property type="protein sequence ID" value="MPC77918.1"/>
    <property type="molecule type" value="Genomic_DNA"/>
</dbReference>
<dbReference type="AlphaFoldDB" id="A0A5B7IAL0"/>